<dbReference type="InterPro" id="IPR016167">
    <property type="entry name" value="FAD-bd_PCMH_sub1"/>
</dbReference>
<organism evidence="10 11">
    <name type="scientific">Triticum turgidum subsp. durum</name>
    <name type="common">Durum wheat</name>
    <name type="synonym">Triticum durum</name>
    <dbReference type="NCBI Taxonomy" id="4567"/>
    <lineage>
        <taxon>Eukaryota</taxon>
        <taxon>Viridiplantae</taxon>
        <taxon>Streptophyta</taxon>
        <taxon>Embryophyta</taxon>
        <taxon>Tracheophyta</taxon>
        <taxon>Spermatophyta</taxon>
        <taxon>Magnoliopsida</taxon>
        <taxon>Liliopsida</taxon>
        <taxon>Poales</taxon>
        <taxon>Poaceae</taxon>
        <taxon>BOP clade</taxon>
        <taxon>Pooideae</taxon>
        <taxon>Triticodae</taxon>
        <taxon>Triticeae</taxon>
        <taxon>Triticinae</taxon>
        <taxon>Triticum</taxon>
    </lineage>
</organism>
<evidence type="ECO:0000313" key="10">
    <source>
        <dbReference type="EMBL" id="VAI78580.1"/>
    </source>
</evidence>
<dbReference type="OMA" id="QKHISWI"/>
<evidence type="ECO:0000256" key="4">
    <source>
        <dbReference type="ARBA" id="ARBA00022729"/>
    </source>
</evidence>
<dbReference type="Proteomes" id="UP000324705">
    <property type="component" value="Chromosome 7A"/>
</dbReference>
<keyword evidence="11" id="KW-1185">Reference proteome</keyword>
<accession>A0A9R1BRK1</accession>
<evidence type="ECO:0000256" key="3">
    <source>
        <dbReference type="ARBA" id="ARBA00022630"/>
    </source>
</evidence>
<evidence type="ECO:0000256" key="8">
    <source>
        <dbReference type="SAM" id="SignalP"/>
    </source>
</evidence>
<dbReference type="Gene3D" id="3.30.465.10">
    <property type="match status" value="1"/>
</dbReference>
<feature type="region of interest" description="Disordered" evidence="7">
    <location>
        <begin position="512"/>
        <end position="538"/>
    </location>
</feature>
<keyword evidence="4 8" id="KW-0732">Signal</keyword>
<feature type="signal peptide" evidence="8">
    <location>
        <begin position="1"/>
        <end position="26"/>
    </location>
</feature>
<keyword evidence="3" id="KW-0285">Flavoprotein</keyword>
<evidence type="ECO:0000256" key="6">
    <source>
        <dbReference type="ARBA" id="ARBA00023180"/>
    </source>
</evidence>
<evidence type="ECO:0000259" key="9">
    <source>
        <dbReference type="PROSITE" id="PS51387"/>
    </source>
</evidence>
<dbReference type="EMBL" id="LT934123">
    <property type="protein sequence ID" value="VAI78580.1"/>
    <property type="molecule type" value="Genomic_DNA"/>
</dbReference>
<keyword evidence="6" id="KW-0325">Glycoprotein</keyword>
<proteinExistence type="inferred from homology"/>
<evidence type="ECO:0000256" key="1">
    <source>
        <dbReference type="ARBA" id="ARBA00001974"/>
    </source>
</evidence>
<evidence type="ECO:0000256" key="5">
    <source>
        <dbReference type="ARBA" id="ARBA00022827"/>
    </source>
</evidence>
<evidence type="ECO:0000256" key="7">
    <source>
        <dbReference type="SAM" id="MobiDB-lite"/>
    </source>
</evidence>
<feature type="domain" description="FAD-binding PCMH-type" evidence="9">
    <location>
        <begin position="68"/>
        <end position="244"/>
    </location>
</feature>
<comment type="cofactor">
    <cofactor evidence="1">
        <name>FAD</name>
        <dbReference type="ChEBI" id="CHEBI:57692"/>
    </cofactor>
</comment>
<feature type="chain" id="PRO_5040349349" description="FAD-binding PCMH-type domain-containing protein" evidence="8">
    <location>
        <begin position="27"/>
        <end position="569"/>
    </location>
</feature>
<dbReference type="InterPro" id="IPR016166">
    <property type="entry name" value="FAD-bd_PCMH"/>
</dbReference>
<dbReference type="InterPro" id="IPR006094">
    <property type="entry name" value="Oxid_FAD_bind_N"/>
</dbReference>
<name>A0A9R1BRK1_TRITD</name>
<gene>
    <name evidence="10" type="ORF">TRITD_7Av1G215670</name>
</gene>
<dbReference type="InterPro" id="IPR036318">
    <property type="entry name" value="FAD-bd_PCMH-like_sf"/>
</dbReference>
<dbReference type="Gene3D" id="3.40.462.20">
    <property type="match status" value="1"/>
</dbReference>
<reference evidence="10 11" key="1">
    <citation type="submission" date="2017-09" db="EMBL/GenBank/DDBJ databases">
        <authorList>
            <consortium name="International Durum Wheat Genome Sequencing Consortium (IDWGSC)"/>
            <person name="Milanesi L."/>
        </authorList>
    </citation>
    <scope>NUCLEOTIDE SEQUENCE [LARGE SCALE GENOMIC DNA]</scope>
    <source>
        <strain evidence="11">cv. Svevo</strain>
    </source>
</reference>
<evidence type="ECO:0000256" key="2">
    <source>
        <dbReference type="ARBA" id="ARBA00005466"/>
    </source>
</evidence>
<dbReference type="Gramene" id="TRITD7Av1G215670.3">
    <property type="protein sequence ID" value="TRITD7Av1G215670.3"/>
    <property type="gene ID" value="TRITD7Av1G215670"/>
</dbReference>
<dbReference type="InterPro" id="IPR016169">
    <property type="entry name" value="FAD-bd_PCMH_sub2"/>
</dbReference>
<dbReference type="AlphaFoldDB" id="A0A9R1BRK1"/>
<comment type="similarity">
    <text evidence="2">Belongs to the oxygen-dependent FAD-linked oxidoreductase family.</text>
</comment>
<dbReference type="PANTHER" id="PTHR32448">
    <property type="entry name" value="OS08G0158400 PROTEIN"/>
    <property type="match status" value="1"/>
</dbReference>
<dbReference type="InterPro" id="IPR012951">
    <property type="entry name" value="BBE"/>
</dbReference>
<dbReference type="GO" id="GO:0071949">
    <property type="term" value="F:FAD binding"/>
    <property type="evidence" value="ECO:0007669"/>
    <property type="project" value="InterPro"/>
</dbReference>
<sequence length="569" mass="62032">MATLRGRGLALAFLASLLLSVHLAMASSDDFLQCVRDKIPGELVYTQCSSSFSGVLVNYIKNAKFVNTTAKPLCIVTPTDASHVQAAIRCGRGHGVRLRVRSGGHDYEGLSYRSARQEVFGLLDLAALRAVSVDEAASTAWVESGATIGELYYAVAKNNPRLAFPSGECPTIGVGGHFSGGGIGMMMRKYGLSIDRVVDAKLVNANGELLDRAGMGEDLFWAIRGGGGGNFGVVLSWKVQLVPVPATVTVFNIAKTLEQGAVDILTRWQDVAPALPSELTITVMVTGQQAVFRALYLGECGSLASTMRDRFPELNMTSADCQPMTWLQSAALSFFSFTNSKPVEDVLLPRPASPSTFSKGKSDYVRQAIPKAVWKEVYASWFTMKGAGVIVLEPHGGYMCGVPEDATPYPHRRGVLYVIQYIAYWMSADGEPAATSWLDGFYGFMAHHVTKHPREAYVNFRDLDIGQNALEEEDGLGAAENARFWGQRYFLGNYEKLAKVKAAVDPTNFFRNEQSIPPMRNQPRDRAGLHAKARHPSDHQQTKSFMVFDGLLCCVKNTAAVSCIGLDPW</sequence>
<dbReference type="SUPFAM" id="SSF56176">
    <property type="entry name" value="FAD-binding/transporter-associated domain-like"/>
    <property type="match status" value="1"/>
</dbReference>
<keyword evidence="5" id="KW-0274">FAD</keyword>
<dbReference type="Pfam" id="PF08031">
    <property type="entry name" value="BBE"/>
    <property type="match status" value="1"/>
</dbReference>
<evidence type="ECO:0000313" key="11">
    <source>
        <dbReference type="Proteomes" id="UP000324705"/>
    </source>
</evidence>
<protein>
    <recommendedName>
        <fullName evidence="9">FAD-binding PCMH-type domain-containing protein</fullName>
    </recommendedName>
</protein>
<dbReference type="GO" id="GO:0016491">
    <property type="term" value="F:oxidoreductase activity"/>
    <property type="evidence" value="ECO:0007669"/>
    <property type="project" value="InterPro"/>
</dbReference>
<dbReference type="Gene3D" id="3.30.43.10">
    <property type="entry name" value="Uridine Diphospho-n-acetylenolpyruvylglucosamine Reductase, domain 2"/>
    <property type="match status" value="1"/>
</dbReference>
<dbReference type="Pfam" id="PF01565">
    <property type="entry name" value="FAD_binding_4"/>
    <property type="match status" value="1"/>
</dbReference>
<dbReference type="PROSITE" id="PS51387">
    <property type="entry name" value="FAD_PCMH"/>
    <property type="match status" value="1"/>
</dbReference>